<dbReference type="Proteomes" id="UP000198916">
    <property type="component" value="Unassembled WGS sequence"/>
</dbReference>
<sequence>MQPLRILFFIIKFVVTDVFFTPRNFLLVGEVVDHAYHENRSGDNEKDVFINISLQQQNTWKSAEKTRKWIDWLILSVGELAVRVKSGLCSSPKDKEYD</sequence>
<dbReference type="EMBL" id="FNZR01000003">
    <property type="protein sequence ID" value="SEL06780.1"/>
    <property type="molecule type" value="Genomic_DNA"/>
</dbReference>
<protein>
    <submittedName>
        <fullName evidence="1">Uncharacterized protein</fullName>
    </submittedName>
</protein>
<name>A0A1H7M671_9SPHI</name>
<accession>A0A1H7M671</accession>
<dbReference type="STRING" id="332977.SAMN05421740_103384"/>
<dbReference type="AlphaFoldDB" id="A0A1H7M671"/>
<organism evidence="1 2">
    <name type="scientific">Parapedobacter koreensis</name>
    <dbReference type="NCBI Taxonomy" id="332977"/>
    <lineage>
        <taxon>Bacteria</taxon>
        <taxon>Pseudomonadati</taxon>
        <taxon>Bacteroidota</taxon>
        <taxon>Sphingobacteriia</taxon>
        <taxon>Sphingobacteriales</taxon>
        <taxon>Sphingobacteriaceae</taxon>
        <taxon>Parapedobacter</taxon>
    </lineage>
</organism>
<evidence type="ECO:0000313" key="1">
    <source>
        <dbReference type="EMBL" id="SEL06780.1"/>
    </source>
</evidence>
<reference evidence="2" key="1">
    <citation type="submission" date="2016-10" db="EMBL/GenBank/DDBJ databases">
        <authorList>
            <person name="Varghese N."/>
            <person name="Submissions S."/>
        </authorList>
    </citation>
    <scope>NUCLEOTIDE SEQUENCE [LARGE SCALE GENOMIC DNA]</scope>
    <source>
        <strain evidence="2">Jip14</strain>
    </source>
</reference>
<evidence type="ECO:0000313" key="2">
    <source>
        <dbReference type="Proteomes" id="UP000198916"/>
    </source>
</evidence>
<proteinExistence type="predicted"/>
<gene>
    <name evidence="1" type="ORF">SAMN05421740_103384</name>
</gene>
<keyword evidence="2" id="KW-1185">Reference proteome</keyword>